<dbReference type="InterPro" id="IPR004101">
    <property type="entry name" value="Mur_ligase_C"/>
</dbReference>
<keyword evidence="9 24" id="KW-0436">Ligase</keyword>
<dbReference type="Proteomes" id="UP000319852">
    <property type="component" value="Chromosome"/>
</dbReference>
<sequence>MTEAYTAAVEYLYGRINFESLPSPPYAERHMKLDRMRQLLTRLGQPAAGVPTVHIAGTKGKGSTSALLASIVQAANYSVGVFSSPHLQSIEERFCVNSLPCKPQELVELVELVRPAVALMDEEADAAPKEQLRPTFFEIATAIALLHFARRKVDLVILEVGLGGRLDSTNVCSPCCTVITSISYDHTKQLGETLAEIATEKAGIVKPGVPLVTGPLKEAPRRVIAEVAERHGARMIAADRDYRFRYDSAHAQSAERVGGQLHFEMQADRGHPLQEPFVLDDAKLKLLGRHQAANAAVALATSVELRRQGWLLPEAALRAGLAETTLPGRVELISERPAVVLDTAHNVASVTALVETLAENFSCERRHLLLAATREKDVAGMLRVLLPFFQTVTLTQYEENTRAVPVAKLQETVQAILAKEPDLASQIEVEVVDNPKQAWQKAREQAQPEDLLCVTGSFFIAAELRPVLRAEAVIN</sequence>
<comment type="catalytic activity">
    <reaction evidence="21">
        <text>7,8-dihydropteroate + L-glutamate + ATP = 7,8-dihydrofolate + ADP + phosphate + H(+)</text>
        <dbReference type="Rhea" id="RHEA:23584"/>
        <dbReference type="ChEBI" id="CHEBI:15378"/>
        <dbReference type="ChEBI" id="CHEBI:17839"/>
        <dbReference type="ChEBI" id="CHEBI:29985"/>
        <dbReference type="ChEBI" id="CHEBI:30616"/>
        <dbReference type="ChEBI" id="CHEBI:43474"/>
        <dbReference type="ChEBI" id="CHEBI:57451"/>
        <dbReference type="ChEBI" id="CHEBI:456216"/>
        <dbReference type="EC" id="6.3.2.12"/>
    </reaction>
</comment>
<evidence type="ECO:0000256" key="10">
    <source>
        <dbReference type="ARBA" id="ARBA00022723"/>
    </source>
</evidence>
<dbReference type="NCBIfam" id="TIGR01499">
    <property type="entry name" value="folC"/>
    <property type="match status" value="1"/>
</dbReference>
<dbReference type="InterPro" id="IPR036615">
    <property type="entry name" value="Mur_ligase_C_dom_sf"/>
</dbReference>
<evidence type="ECO:0000256" key="3">
    <source>
        <dbReference type="ARBA" id="ARBA00004799"/>
    </source>
</evidence>
<dbReference type="AlphaFoldDB" id="A0A517MRR8"/>
<comment type="catalytic activity">
    <reaction evidence="18">
        <text>(6S)-5,6,7,8-tetrahydrofolyl-(gamma-L-Glu)(n) + L-glutamate + ATP = (6S)-5,6,7,8-tetrahydrofolyl-(gamma-L-Glu)(n+1) + ADP + phosphate + H(+)</text>
        <dbReference type="Rhea" id="RHEA:10580"/>
        <dbReference type="Rhea" id="RHEA-COMP:14738"/>
        <dbReference type="Rhea" id="RHEA-COMP:14740"/>
        <dbReference type="ChEBI" id="CHEBI:15378"/>
        <dbReference type="ChEBI" id="CHEBI:29985"/>
        <dbReference type="ChEBI" id="CHEBI:30616"/>
        <dbReference type="ChEBI" id="CHEBI:43474"/>
        <dbReference type="ChEBI" id="CHEBI:141005"/>
        <dbReference type="ChEBI" id="CHEBI:456216"/>
        <dbReference type="EC" id="6.3.2.17"/>
    </reaction>
</comment>
<comment type="cofactor">
    <cofactor evidence="1">
        <name>Mg(2+)</name>
        <dbReference type="ChEBI" id="CHEBI:18420"/>
    </cofactor>
</comment>
<evidence type="ECO:0000256" key="17">
    <source>
        <dbReference type="ARBA" id="ARBA00032510"/>
    </source>
</evidence>
<evidence type="ECO:0000256" key="2">
    <source>
        <dbReference type="ARBA" id="ARBA00002714"/>
    </source>
</evidence>
<evidence type="ECO:0000256" key="20">
    <source>
        <dbReference type="ARBA" id="ARBA00049035"/>
    </source>
</evidence>
<evidence type="ECO:0000256" key="7">
    <source>
        <dbReference type="ARBA" id="ARBA00013025"/>
    </source>
</evidence>
<organism evidence="24 25">
    <name type="scientific">Adhaeretor mobilis</name>
    <dbReference type="NCBI Taxonomy" id="1930276"/>
    <lineage>
        <taxon>Bacteria</taxon>
        <taxon>Pseudomonadati</taxon>
        <taxon>Planctomycetota</taxon>
        <taxon>Planctomycetia</taxon>
        <taxon>Pirellulales</taxon>
        <taxon>Lacipirellulaceae</taxon>
        <taxon>Adhaeretor</taxon>
    </lineage>
</organism>
<evidence type="ECO:0000256" key="19">
    <source>
        <dbReference type="ARBA" id="ARBA00047808"/>
    </source>
</evidence>
<evidence type="ECO:0000256" key="14">
    <source>
        <dbReference type="ARBA" id="ARBA00022909"/>
    </source>
</evidence>
<dbReference type="GO" id="GO:0005737">
    <property type="term" value="C:cytoplasm"/>
    <property type="evidence" value="ECO:0007669"/>
    <property type="project" value="TreeGrafter"/>
</dbReference>
<dbReference type="GO" id="GO:0005524">
    <property type="term" value="F:ATP binding"/>
    <property type="evidence" value="ECO:0007669"/>
    <property type="project" value="UniProtKB-KW"/>
</dbReference>
<dbReference type="GO" id="GO:0004326">
    <property type="term" value="F:tetrahydrofolylpolyglutamate synthase activity"/>
    <property type="evidence" value="ECO:0007669"/>
    <property type="project" value="UniProtKB-EC"/>
</dbReference>
<evidence type="ECO:0000256" key="15">
    <source>
        <dbReference type="ARBA" id="ARBA00030048"/>
    </source>
</evidence>
<keyword evidence="25" id="KW-1185">Reference proteome</keyword>
<accession>A0A517MRR8</accession>
<dbReference type="GO" id="GO:0008841">
    <property type="term" value="F:dihydrofolate synthase activity"/>
    <property type="evidence" value="ECO:0007669"/>
    <property type="project" value="UniProtKB-EC"/>
</dbReference>
<protein>
    <recommendedName>
        <fullName evidence="8">Dihydrofolate synthase/folylpolyglutamate synthase</fullName>
        <ecNumber evidence="6">6.3.2.12</ecNumber>
        <ecNumber evidence="7">6.3.2.17</ecNumber>
    </recommendedName>
    <alternativeName>
        <fullName evidence="17">Folylpoly-gamma-glutamate synthetase-dihydrofolate synthetase</fullName>
    </alternativeName>
    <alternativeName>
        <fullName evidence="15">Folylpolyglutamate synthetase</fullName>
    </alternativeName>
    <alternativeName>
        <fullName evidence="16">Tetrahydrofolylpolyglutamate synthase</fullName>
    </alternativeName>
</protein>
<comment type="pathway">
    <text evidence="4">Cofactor biosynthesis; tetrahydrofolylpolyglutamate biosynthesis.</text>
</comment>
<evidence type="ECO:0000313" key="25">
    <source>
        <dbReference type="Proteomes" id="UP000319852"/>
    </source>
</evidence>
<keyword evidence="14" id="KW-0289">Folate biosynthesis</keyword>
<comment type="catalytic activity">
    <reaction evidence="20">
        <text>(6R)-5,10-methylenetetrahydrofolyl-(gamma-L-Glu)(n) + L-glutamate + ATP = (6R)-5,10-methylenetetrahydrofolyl-(gamma-L-Glu)(n+1) + ADP + phosphate + H(+)</text>
        <dbReference type="Rhea" id="RHEA:51912"/>
        <dbReference type="Rhea" id="RHEA-COMP:13257"/>
        <dbReference type="Rhea" id="RHEA-COMP:13258"/>
        <dbReference type="ChEBI" id="CHEBI:15378"/>
        <dbReference type="ChEBI" id="CHEBI:29985"/>
        <dbReference type="ChEBI" id="CHEBI:30616"/>
        <dbReference type="ChEBI" id="CHEBI:43474"/>
        <dbReference type="ChEBI" id="CHEBI:136572"/>
        <dbReference type="ChEBI" id="CHEBI:456216"/>
        <dbReference type="EC" id="6.3.2.17"/>
    </reaction>
</comment>
<dbReference type="RefSeq" id="WP_145058064.1">
    <property type="nucleotide sequence ID" value="NZ_CP036263.1"/>
</dbReference>
<dbReference type="PANTHER" id="PTHR11136:SF0">
    <property type="entry name" value="DIHYDROFOLATE SYNTHETASE-RELATED"/>
    <property type="match status" value="1"/>
</dbReference>
<dbReference type="InterPro" id="IPR013221">
    <property type="entry name" value="Mur_ligase_cen"/>
</dbReference>
<evidence type="ECO:0000313" key="24">
    <source>
        <dbReference type="EMBL" id="QDS97576.1"/>
    </source>
</evidence>
<dbReference type="SUPFAM" id="SSF53623">
    <property type="entry name" value="MurD-like peptide ligases, catalytic domain"/>
    <property type="match status" value="1"/>
</dbReference>
<evidence type="ECO:0000259" key="22">
    <source>
        <dbReference type="Pfam" id="PF02875"/>
    </source>
</evidence>
<comment type="function">
    <text evidence="2">Functions in two distinct reactions of the de novo folate biosynthetic pathway. Catalyzes the addition of a glutamate residue to dihydropteroate (7,8-dihydropteroate or H2Pte) to form dihydrofolate (7,8-dihydrofolate monoglutamate or H2Pte-Glu). Also catalyzes successive additions of L-glutamate to tetrahydrofolate or 10-formyltetrahydrofolate or 5,10-methylenetetrahydrofolate, leading to folylpolyglutamate derivatives.</text>
</comment>
<evidence type="ECO:0000256" key="16">
    <source>
        <dbReference type="ARBA" id="ARBA00030592"/>
    </source>
</evidence>
<dbReference type="Gene3D" id="3.90.190.20">
    <property type="entry name" value="Mur ligase, C-terminal domain"/>
    <property type="match status" value="1"/>
</dbReference>
<evidence type="ECO:0000256" key="9">
    <source>
        <dbReference type="ARBA" id="ARBA00022598"/>
    </source>
</evidence>
<dbReference type="KEGG" id="amob:HG15A2_08390"/>
<dbReference type="InterPro" id="IPR036565">
    <property type="entry name" value="Mur-like_cat_sf"/>
</dbReference>
<evidence type="ECO:0000256" key="18">
    <source>
        <dbReference type="ARBA" id="ARBA00047493"/>
    </source>
</evidence>
<keyword evidence="12" id="KW-0067">ATP-binding</keyword>
<dbReference type="GO" id="GO:0046872">
    <property type="term" value="F:metal ion binding"/>
    <property type="evidence" value="ECO:0007669"/>
    <property type="project" value="UniProtKB-KW"/>
</dbReference>
<keyword evidence="10" id="KW-0479">Metal-binding</keyword>
<dbReference type="EMBL" id="CP036263">
    <property type="protein sequence ID" value="QDS97576.1"/>
    <property type="molecule type" value="Genomic_DNA"/>
</dbReference>
<dbReference type="Gene3D" id="3.40.1190.10">
    <property type="entry name" value="Mur-like, catalytic domain"/>
    <property type="match status" value="1"/>
</dbReference>
<keyword evidence="13" id="KW-0460">Magnesium</keyword>
<evidence type="ECO:0000256" key="5">
    <source>
        <dbReference type="ARBA" id="ARBA00008276"/>
    </source>
</evidence>
<proteinExistence type="inferred from homology"/>
<feature type="domain" description="Mur ligase C-terminal" evidence="22">
    <location>
        <begin position="328"/>
        <end position="458"/>
    </location>
</feature>
<dbReference type="InterPro" id="IPR001645">
    <property type="entry name" value="Folylpolyglutamate_synth"/>
</dbReference>
<dbReference type="GO" id="GO:0046656">
    <property type="term" value="P:folic acid biosynthetic process"/>
    <property type="evidence" value="ECO:0007669"/>
    <property type="project" value="UniProtKB-KW"/>
</dbReference>
<dbReference type="OrthoDB" id="9809356at2"/>
<evidence type="ECO:0000256" key="6">
    <source>
        <dbReference type="ARBA" id="ARBA00013023"/>
    </source>
</evidence>
<gene>
    <name evidence="24" type="ORF">HG15A2_08390</name>
</gene>
<dbReference type="Pfam" id="PF02875">
    <property type="entry name" value="Mur_ligase_C"/>
    <property type="match status" value="1"/>
</dbReference>
<name>A0A517MRR8_9BACT</name>
<dbReference type="PANTHER" id="PTHR11136">
    <property type="entry name" value="FOLYLPOLYGLUTAMATE SYNTHASE-RELATED"/>
    <property type="match status" value="1"/>
</dbReference>
<evidence type="ECO:0000256" key="4">
    <source>
        <dbReference type="ARBA" id="ARBA00005150"/>
    </source>
</evidence>
<dbReference type="SUPFAM" id="SSF53244">
    <property type="entry name" value="MurD-like peptide ligases, peptide-binding domain"/>
    <property type="match status" value="1"/>
</dbReference>
<keyword evidence="11" id="KW-0547">Nucleotide-binding</keyword>
<evidence type="ECO:0000256" key="11">
    <source>
        <dbReference type="ARBA" id="ARBA00022741"/>
    </source>
</evidence>
<evidence type="ECO:0000259" key="23">
    <source>
        <dbReference type="Pfam" id="PF08245"/>
    </source>
</evidence>
<dbReference type="Pfam" id="PF08245">
    <property type="entry name" value="Mur_ligase_M"/>
    <property type="match status" value="1"/>
</dbReference>
<evidence type="ECO:0000256" key="1">
    <source>
        <dbReference type="ARBA" id="ARBA00001946"/>
    </source>
</evidence>
<evidence type="ECO:0000256" key="12">
    <source>
        <dbReference type="ARBA" id="ARBA00022840"/>
    </source>
</evidence>
<comment type="pathway">
    <text evidence="3">Cofactor biosynthesis; tetrahydrofolate biosynthesis; 7,8-dihydrofolate from 2-amino-4-hydroxy-6-hydroxymethyl-7,8-dihydropteridine diphosphate and 4-aminobenzoate: step 2/2.</text>
</comment>
<dbReference type="FunFam" id="3.40.1190.10:FF:000011">
    <property type="entry name" value="Folylpolyglutamate synthase/dihydrofolate synthase"/>
    <property type="match status" value="1"/>
</dbReference>
<reference evidence="24 25" key="1">
    <citation type="submission" date="2019-02" db="EMBL/GenBank/DDBJ databases">
        <title>Deep-cultivation of Planctomycetes and their phenomic and genomic characterization uncovers novel biology.</title>
        <authorList>
            <person name="Wiegand S."/>
            <person name="Jogler M."/>
            <person name="Boedeker C."/>
            <person name="Pinto D."/>
            <person name="Vollmers J."/>
            <person name="Rivas-Marin E."/>
            <person name="Kohn T."/>
            <person name="Peeters S.H."/>
            <person name="Heuer A."/>
            <person name="Rast P."/>
            <person name="Oberbeckmann S."/>
            <person name="Bunk B."/>
            <person name="Jeske O."/>
            <person name="Meyerdierks A."/>
            <person name="Storesund J.E."/>
            <person name="Kallscheuer N."/>
            <person name="Luecker S."/>
            <person name="Lage O.M."/>
            <person name="Pohl T."/>
            <person name="Merkel B.J."/>
            <person name="Hornburger P."/>
            <person name="Mueller R.-W."/>
            <person name="Bruemmer F."/>
            <person name="Labrenz M."/>
            <person name="Spormann A.M."/>
            <person name="Op den Camp H."/>
            <person name="Overmann J."/>
            <person name="Amann R."/>
            <person name="Jetten M.S.M."/>
            <person name="Mascher T."/>
            <person name="Medema M.H."/>
            <person name="Devos D.P."/>
            <person name="Kaster A.-K."/>
            <person name="Ovreas L."/>
            <person name="Rohde M."/>
            <person name="Galperin M.Y."/>
            <person name="Jogler C."/>
        </authorList>
    </citation>
    <scope>NUCLEOTIDE SEQUENCE [LARGE SCALE GENOMIC DNA]</scope>
    <source>
        <strain evidence="24 25">HG15A2</strain>
    </source>
</reference>
<comment type="catalytic activity">
    <reaction evidence="19">
        <text>10-formyltetrahydrofolyl-(gamma-L-Glu)(n) + L-glutamate + ATP = 10-formyltetrahydrofolyl-(gamma-L-Glu)(n+1) + ADP + phosphate + H(+)</text>
        <dbReference type="Rhea" id="RHEA:51904"/>
        <dbReference type="Rhea" id="RHEA-COMP:13088"/>
        <dbReference type="Rhea" id="RHEA-COMP:14300"/>
        <dbReference type="ChEBI" id="CHEBI:15378"/>
        <dbReference type="ChEBI" id="CHEBI:29985"/>
        <dbReference type="ChEBI" id="CHEBI:30616"/>
        <dbReference type="ChEBI" id="CHEBI:43474"/>
        <dbReference type="ChEBI" id="CHEBI:134413"/>
        <dbReference type="ChEBI" id="CHEBI:456216"/>
        <dbReference type="EC" id="6.3.2.17"/>
    </reaction>
</comment>
<evidence type="ECO:0000256" key="21">
    <source>
        <dbReference type="ARBA" id="ARBA00049161"/>
    </source>
</evidence>
<comment type="similarity">
    <text evidence="5">Belongs to the folylpolyglutamate synthase family.</text>
</comment>
<dbReference type="EC" id="6.3.2.17" evidence="7"/>
<evidence type="ECO:0000256" key="8">
    <source>
        <dbReference type="ARBA" id="ARBA00019357"/>
    </source>
</evidence>
<feature type="domain" description="Mur ligase central" evidence="23">
    <location>
        <begin position="55"/>
        <end position="301"/>
    </location>
</feature>
<evidence type="ECO:0000256" key="13">
    <source>
        <dbReference type="ARBA" id="ARBA00022842"/>
    </source>
</evidence>
<dbReference type="PIRSF" id="PIRSF001563">
    <property type="entry name" value="Folylpolyglu_synth"/>
    <property type="match status" value="1"/>
</dbReference>
<dbReference type="EC" id="6.3.2.12" evidence="6"/>